<feature type="binding site" evidence="6">
    <location>
        <position position="277"/>
    </location>
    <ligand>
        <name>Zn(2+)</name>
        <dbReference type="ChEBI" id="CHEBI:29105"/>
    </ligand>
</feature>
<name>A0A4V1XB16_9PEZI</name>
<dbReference type="Proteomes" id="UP000293360">
    <property type="component" value="Unassembled WGS sequence"/>
</dbReference>
<evidence type="ECO:0000256" key="2">
    <source>
        <dbReference type="ARBA" id="ARBA00007018"/>
    </source>
</evidence>
<evidence type="ECO:0000256" key="7">
    <source>
        <dbReference type="SAM" id="MobiDB-lite"/>
    </source>
</evidence>
<organism evidence="9 10">
    <name type="scientific">Monosporascus ibericus</name>
    <dbReference type="NCBI Taxonomy" id="155417"/>
    <lineage>
        <taxon>Eukaryota</taxon>
        <taxon>Fungi</taxon>
        <taxon>Dikarya</taxon>
        <taxon>Ascomycota</taxon>
        <taxon>Pezizomycotina</taxon>
        <taxon>Sordariomycetes</taxon>
        <taxon>Xylariomycetidae</taxon>
        <taxon>Xylariales</taxon>
        <taxon>Xylariales incertae sedis</taxon>
        <taxon>Monosporascus</taxon>
    </lineage>
</organism>
<dbReference type="OrthoDB" id="529367at2759"/>
<feature type="transmembrane region" description="Helical" evidence="8">
    <location>
        <begin position="221"/>
        <end position="242"/>
    </location>
</feature>
<keyword evidence="4 8" id="KW-1133">Transmembrane helix</keyword>
<protein>
    <submittedName>
        <fullName evidence="9">Uncharacterized protein</fullName>
    </submittedName>
</protein>
<feature type="transmembrane region" description="Helical" evidence="8">
    <location>
        <begin position="279"/>
        <end position="299"/>
    </location>
</feature>
<feature type="binding site" evidence="6">
    <location>
        <position position="281"/>
    </location>
    <ligand>
        <name>Zn(2+)</name>
        <dbReference type="ChEBI" id="CHEBI:29105"/>
    </ligand>
</feature>
<evidence type="ECO:0000313" key="9">
    <source>
        <dbReference type="EMBL" id="RYP04679.1"/>
    </source>
</evidence>
<reference evidence="9 10" key="1">
    <citation type="submission" date="2018-06" db="EMBL/GenBank/DDBJ databases">
        <title>Complete Genomes of Monosporascus.</title>
        <authorList>
            <person name="Robinson A.J."/>
            <person name="Natvig D.O."/>
        </authorList>
    </citation>
    <scope>NUCLEOTIDE SEQUENCE [LARGE SCALE GENOMIC DNA]</scope>
    <source>
        <strain evidence="9 10">CBS 110550</strain>
    </source>
</reference>
<feature type="region of interest" description="Disordered" evidence="7">
    <location>
        <begin position="1"/>
        <end position="21"/>
    </location>
</feature>
<dbReference type="STRING" id="155417.A0A4V1XB16"/>
<feature type="transmembrane region" description="Helical" evidence="8">
    <location>
        <begin position="160"/>
        <end position="179"/>
    </location>
</feature>
<dbReference type="Pfam" id="PF03006">
    <property type="entry name" value="HlyIII"/>
    <property type="match status" value="1"/>
</dbReference>
<proteinExistence type="inferred from homology"/>
<comment type="similarity">
    <text evidence="2">Belongs to the ADIPOR family.</text>
</comment>
<comment type="caution">
    <text evidence="9">The sequence shown here is derived from an EMBL/GenBank/DDBJ whole genome shotgun (WGS) entry which is preliminary data.</text>
</comment>
<dbReference type="PANTHER" id="PTHR20855">
    <property type="entry name" value="ADIPOR/PROGESTIN RECEPTOR-RELATED"/>
    <property type="match status" value="1"/>
</dbReference>
<dbReference type="InterPro" id="IPR004254">
    <property type="entry name" value="AdipoR/HlyIII-related"/>
</dbReference>
<feature type="binding site" evidence="6">
    <location>
        <position position="142"/>
    </location>
    <ligand>
        <name>Zn(2+)</name>
        <dbReference type="ChEBI" id="CHEBI:29105"/>
    </ligand>
</feature>
<evidence type="ECO:0000256" key="8">
    <source>
        <dbReference type="SAM" id="Phobius"/>
    </source>
</evidence>
<dbReference type="GO" id="GO:0046872">
    <property type="term" value="F:metal ion binding"/>
    <property type="evidence" value="ECO:0007669"/>
    <property type="project" value="UniProtKB-KW"/>
</dbReference>
<accession>A0A4V1XB16</accession>
<dbReference type="GO" id="GO:0006882">
    <property type="term" value="P:intracellular zinc ion homeostasis"/>
    <property type="evidence" value="ECO:0007669"/>
    <property type="project" value="TreeGrafter"/>
</dbReference>
<comment type="subcellular location">
    <subcellularLocation>
        <location evidence="1">Membrane</location>
        <topology evidence="1">Multi-pass membrane protein</topology>
    </subcellularLocation>
</comment>
<feature type="transmembrane region" description="Helical" evidence="8">
    <location>
        <begin position="88"/>
        <end position="109"/>
    </location>
</feature>
<keyword evidence="10" id="KW-1185">Reference proteome</keyword>
<dbReference type="GO" id="GO:0038023">
    <property type="term" value="F:signaling receptor activity"/>
    <property type="evidence" value="ECO:0007669"/>
    <property type="project" value="TreeGrafter"/>
</dbReference>
<dbReference type="GO" id="GO:0016020">
    <property type="term" value="C:membrane"/>
    <property type="evidence" value="ECO:0007669"/>
    <property type="project" value="UniProtKB-SubCell"/>
</dbReference>
<evidence type="ECO:0000256" key="3">
    <source>
        <dbReference type="ARBA" id="ARBA00022692"/>
    </source>
</evidence>
<evidence type="ECO:0000313" key="10">
    <source>
        <dbReference type="Proteomes" id="UP000293360"/>
    </source>
</evidence>
<keyword evidence="6" id="KW-0862">Zinc</keyword>
<dbReference type="EMBL" id="QJNU01000201">
    <property type="protein sequence ID" value="RYP04679.1"/>
    <property type="molecule type" value="Genomic_DNA"/>
</dbReference>
<keyword evidence="5 8" id="KW-0472">Membrane</keyword>
<feature type="transmembrane region" description="Helical" evidence="8">
    <location>
        <begin position="254"/>
        <end position="273"/>
    </location>
</feature>
<dbReference type="AlphaFoldDB" id="A0A4V1XB16"/>
<evidence type="ECO:0000256" key="1">
    <source>
        <dbReference type="ARBA" id="ARBA00004141"/>
    </source>
</evidence>
<gene>
    <name evidence="9" type="ORF">DL764_004295</name>
</gene>
<evidence type="ECO:0000256" key="4">
    <source>
        <dbReference type="ARBA" id="ARBA00022989"/>
    </source>
</evidence>
<keyword evidence="3 8" id="KW-0812">Transmembrane</keyword>
<sequence length="310" mass="35073">MAKTADGSSRKSDSGLRQRCPSTTAERIIETAKRAEQKVERALLILWDDLPVWRRDNHFIRSGYREESNSYWKSFTSLFYVHNEFVNIWTHAIGAIIFPLIGLWLYHVIAPRYASASGSDILVFSCFFGGALLCLGMSATFHTIMNHSETVNRLGNKLDYSGIVFLIVGSYVPALYYGLFCMPKFLTVYMYGIIILGFGCGVVSWVDKFRTPAWRVYRTSMFVGLGLSGVVPICHALAIYGYETLEKRIGLNWVLLQGFLYIFGAFLYAFDLWGNSHQIFHVLILCAAASHLTGMAKAFDYHHSVMGQRC</sequence>
<evidence type="ECO:0000256" key="5">
    <source>
        <dbReference type="ARBA" id="ARBA00023136"/>
    </source>
</evidence>
<keyword evidence="6" id="KW-0479">Metal-binding</keyword>
<feature type="transmembrane region" description="Helical" evidence="8">
    <location>
        <begin position="121"/>
        <end position="140"/>
    </location>
</feature>
<feature type="transmembrane region" description="Helical" evidence="8">
    <location>
        <begin position="186"/>
        <end position="206"/>
    </location>
</feature>
<evidence type="ECO:0000256" key="6">
    <source>
        <dbReference type="PIRSR" id="PIRSR604254-1"/>
    </source>
</evidence>
<dbReference type="PANTHER" id="PTHR20855:SF52">
    <property type="entry name" value="ADIPONECTIN RECEPTOR PROTEIN"/>
    <property type="match status" value="1"/>
</dbReference>